<protein>
    <recommendedName>
        <fullName evidence="2">Cytochrome P460 domain-containing protein</fullName>
    </recommendedName>
</protein>
<feature type="compositionally biased region" description="Acidic residues" evidence="1">
    <location>
        <begin position="202"/>
        <end position="220"/>
    </location>
</feature>
<gene>
    <name evidence="3" type="ORF">JETT_2811</name>
</gene>
<feature type="domain" description="Cytochrome P460" evidence="2">
    <location>
        <begin position="80"/>
        <end position="185"/>
    </location>
</feature>
<evidence type="ECO:0000259" key="2">
    <source>
        <dbReference type="Pfam" id="PF16694"/>
    </source>
</evidence>
<feature type="domain" description="Cytochrome P460" evidence="2">
    <location>
        <begin position="260"/>
        <end position="368"/>
    </location>
</feature>
<feature type="domain" description="Cytochrome P460" evidence="2">
    <location>
        <begin position="426"/>
        <end position="533"/>
    </location>
</feature>
<name>A0A533Q8G2_9BACT</name>
<feature type="region of interest" description="Disordered" evidence="1">
    <location>
        <begin position="193"/>
        <end position="227"/>
    </location>
</feature>
<accession>A0A533Q8G2</accession>
<dbReference type="PROSITE" id="PS51257">
    <property type="entry name" value="PROKAR_LIPOPROTEIN"/>
    <property type="match status" value="1"/>
</dbReference>
<evidence type="ECO:0000313" key="4">
    <source>
        <dbReference type="Proteomes" id="UP000319783"/>
    </source>
</evidence>
<organism evidence="3 4">
    <name type="scientific">Candidatus Jettenia ecosi</name>
    <dbReference type="NCBI Taxonomy" id="2494326"/>
    <lineage>
        <taxon>Bacteria</taxon>
        <taxon>Pseudomonadati</taxon>
        <taxon>Planctomycetota</taxon>
        <taxon>Candidatus Brocadiia</taxon>
        <taxon>Candidatus Brocadiales</taxon>
        <taxon>Candidatus Brocadiaceae</taxon>
        <taxon>Candidatus Jettenia</taxon>
    </lineage>
</organism>
<sequence length="541" mass="62151">MKKIYSPIMVFPLVISILSAGCGLMERETGTGEEPSQITREERKADKIADKLWEKIQKESYRQNWKMWPGKEAFYAGKEPHGTLLITYVNNVAYDAILNKKERMPPEAIIVKENYTQNKDLASITAIQKIEGFNPDANDWYWVQFGPGGEVMTIEEYGQTTRLAGKIDECINCHSEQSSNDYLFTGSSGGTLFETKKTKAEETEEDEDEDEEDEEAEEAHEEAANEKEIAEGIWSKIQIENYRENWKMWPGKEAFSPGKEPHGAHGALSTTYLNDTAYDALANKEKQLPHGSILVKEDYTPAKELTAITVMKKIEEYNPEANDWYWVQYRMDGEVATKKNGKIMTLAGKVSDCSDCHVRRNNNDYIFTSTLGEEIPEADIEEVEGIKEEMPTDEEISDKIWNTMESEDYQKSWKMWPKKEAFYKGREPHGALLTTYVNDPAYKAIVNKEKQMPNGAIIIKENYTPNKELTSIMVMNKRENYGSEVNDWYWVQYEPDGEVTTTEREDETVTLAGKVEDCIDCHGKKINNDYLYTSSLREFQR</sequence>
<evidence type="ECO:0000313" key="3">
    <source>
        <dbReference type="EMBL" id="TLD40934.1"/>
    </source>
</evidence>
<evidence type="ECO:0000256" key="1">
    <source>
        <dbReference type="SAM" id="MobiDB-lite"/>
    </source>
</evidence>
<proteinExistence type="predicted"/>
<dbReference type="Proteomes" id="UP000319783">
    <property type="component" value="Unassembled WGS sequence"/>
</dbReference>
<dbReference type="EMBL" id="SULG01000071">
    <property type="protein sequence ID" value="TLD40934.1"/>
    <property type="molecule type" value="Genomic_DNA"/>
</dbReference>
<dbReference type="InterPro" id="IPR038142">
    <property type="entry name" value="Cytochrome_P460_sp"/>
</dbReference>
<reference evidence="3 4" key="1">
    <citation type="submission" date="2019-04" db="EMBL/GenBank/DDBJ databases">
        <title>Genome of a novel bacterium Candidatus Jettenia ecosi reconstructed from metagenome of an anammox bioreactor.</title>
        <authorList>
            <person name="Mardanov A.V."/>
            <person name="Beletsky A.V."/>
            <person name="Ravin N.V."/>
            <person name="Botchkova E.A."/>
            <person name="Litti Y.V."/>
            <person name="Nozhevnikova A.N."/>
        </authorList>
    </citation>
    <scope>NUCLEOTIDE SEQUENCE [LARGE SCALE GENOMIC DNA]</scope>
    <source>
        <strain evidence="3">J2</strain>
    </source>
</reference>
<dbReference type="AlphaFoldDB" id="A0A533Q8G2"/>
<dbReference type="CDD" id="cd20716">
    <property type="entry name" value="cyt_P460_fam"/>
    <property type="match status" value="3"/>
</dbReference>
<dbReference type="InterPro" id="IPR032033">
    <property type="entry name" value="Cytochrome_P460"/>
</dbReference>
<dbReference type="Gene3D" id="3.50.70.20">
    <property type="entry name" value="Cytochrome P460"/>
    <property type="match status" value="3"/>
</dbReference>
<comment type="caution">
    <text evidence="3">The sequence shown here is derived from an EMBL/GenBank/DDBJ whole genome shotgun (WGS) entry which is preliminary data.</text>
</comment>
<dbReference type="Pfam" id="PF16694">
    <property type="entry name" value="Cytochrome_P460"/>
    <property type="match status" value="3"/>
</dbReference>